<name>A0ABP7ZW51_9SPHI</name>
<dbReference type="RefSeq" id="WP_346084933.1">
    <property type="nucleotide sequence ID" value="NZ_BAAAZK010000002.1"/>
</dbReference>
<evidence type="ECO:0000313" key="2">
    <source>
        <dbReference type="Proteomes" id="UP001500167"/>
    </source>
</evidence>
<dbReference type="Proteomes" id="UP001500167">
    <property type="component" value="Unassembled WGS sequence"/>
</dbReference>
<reference evidence="2" key="1">
    <citation type="journal article" date="2019" name="Int. J. Syst. Evol. Microbiol.">
        <title>The Global Catalogue of Microorganisms (GCM) 10K type strain sequencing project: providing services to taxonomists for standard genome sequencing and annotation.</title>
        <authorList>
            <consortium name="The Broad Institute Genomics Platform"/>
            <consortium name="The Broad Institute Genome Sequencing Center for Infectious Disease"/>
            <person name="Wu L."/>
            <person name="Ma J."/>
        </authorList>
    </citation>
    <scope>NUCLEOTIDE SEQUENCE [LARGE SCALE GENOMIC DNA]</scope>
    <source>
        <strain evidence="2">JCM 16722</strain>
    </source>
</reference>
<evidence type="ECO:0000313" key="1">
    <source>
        <dbReference type="EMBL" id="GAA4171776.1"/>
    </source>
</evidence>
<comment type="caution">
    <text evidence="1">The sequence shown here is derived from an EMBL/GenBank/DDBJ whole genome shotgun (WGS) entry which is preliminary data.</text>
</comment>
<accession>A0ABP7ZW51</accession>
<dbReference type="EMBL" id="BAAAZK010000002">
    <property type="protein sequence ID" value="GAA4171776.1"/>
    <property type="molecule type" value="Genomic_DNA"/>
</dbReference>
<proteinExistence type="predicted"/>
<organism evidence="1 2">
    <name type="scientific">Sphingobacterium ginsenosidimutans</name>
    <dbReference type="NCBI Taxonomy" id="687845"/>
    <lineage>
        <taxon>Bacteria</taxon>
        <taxon>Pseudomonadati</taxon>
        <taxon>Bacteroidota</taxon>
        <taxon>Sphingobacteriia</taxon>
        <taxon>Sphingobacteriales</taxon>
        <taxon>Sphingobacteriaceae</taxon>
        <taxon>Sphingobacterium</taxon>
    </lineage>
</organism>
<gene>
    <name evidence="1" type="ORF">GCM10022218_12370</name>
</gene>
<protein>
    <submittedName>
        <fullName evidence="1">Uncharacterized protein</fullName>
    </submittedName>
</protein>
<keyword evidence="2" id="KW-1185">Reference proteome</keyword>
<sequence>MISFPIFHLPNEQDKNELQLLNSKGEVYVYDCLSPLSASSGVNIEQQKMLSLQSCVDYCLDNEEDLFLFITDCYAKILDFDIEEVIKDIEVPLVRGIDLLLLNATIVEDLVPLSEKISWINCFFGSTIMVFFRPSFSKIKNYAAVNENSFETNLFELLNRKILFHEQISPPSLPELKMEQYGKQDFEELLQITALQIQLYKNVYLHYTGFKECDSAMAEDKAKFIHKYSRYVVLKERFISCFL</sequence>